<reference evidence="1 2" key="1">
    <citation type="journal article" date="2023" name="bioRxiv">
        <title>High-quality genome assemblies of four members of thePodospora anserinaspecies complex.</title>
        <authorList>
            <person name="Ament-Velasquez S.L."/>
            <person name="Vogan A.A."/>
            <person name="Wallerman O."/>
            <person name="Hartmann F."/>
            <person name="Gautier V."/>
            <person name="Silar P."/>
            <person name="Giraud T."/>
            <person name="Johannesson H."/>
        </authorList>
    </citation>
    <scope>NUCLEOTIDE SEQUENCE [LARGE SCALE GENOMIC DNA]</scope>
    <source>
        <strain evidence="1 2">CBS 112042</strain>
    </source>
</reference>
<dbReference type="Proteomes" id="UP001322138">
    <property type="component" value="Unassembled WGS sequence"/>
</dbReference>
<sequence>MTHHATARSPRPSIQATADKAISYLTKSIIRANDITLAGIPKKRRDICCLDGKRTRGDHGSENLTHFRESLISWLVFPDRNVSIWLLALVVLSRSERLFPAPRILRYNTIRIRCQARAAQGHPLLQKETKKEGQSAFHCHYRSAQCIQ</sequence>
<evidence type="ECO:0000313" key="2">
    <source>
        <dbReference type="Proteomes" id="UP001322138"/>
    </source>
</evidence>
<dbReference type="RefSeq" id="XP_062733415.1">
    <property type="nucleotide sequence ID" value="XM_062872494.1"/>
</dbReference>
<evidence type="ECO:0000313" key="1">
    <source>
        <dbReference type="EMBL" id="KAK4644439.1"/>
    </source>
</evidence>
<organism evidence="1 2">
    <name type="scientific">Podospora bellae-mahoneyi</name>
    <dbReference type="NCBI Taxonomy" id="2093777"/>
    <lineage>
        <taxon>Eukaryota</taxon>
        <taxon>Fungi</taxon>
        <taxon>Dikarya</taxon>
        <taxon>Ascomycota</taxon>
        <taxon>Pezizomycotina</taxon>
        <taxon>Sordariomycetes</taxon>
        <taxon>Sordariomycetidae</taxon>
        <taxon>Sordariales</taxon>
        <taxon>Podosporaceae</taxon>
        <taxon>Podospora</taxon>
    </lineage>
</organism>
<accession>A0ABR0FN33</accession>
<name>A0ABR0FN33_9PEZI</name>
<dbReference type="GeneID" id="87891682"/>
<comment type="caution">
    <text evidence="1">The sequence shown here is derived from an EMBL/GenBank/DDBJ whole genome shotgun (WGS) entry which is preliminary data.</text>
</comment>
<keyword evidence="2" id="KW-1185">Reference proteome</keyword>
<dbReference type="EMBL" id="JAFFGZ010000005">
    <property type="protein sequence ID" value="KAK4644439.1"/>
    <property type="molecule type" value="Genomic_DNA"/>
</dbReference>
<proteinExistence type="predicted"/>
<protein>
    <submittedName>
        <fullName evidence="1">Uncharacterized protein</fullName>
    </submittedName>
</protein>
<gene>
    <name evidence="1" type="ORF">QC761_0052710</name>
</gene>